<proteinExistence type="predicted"/>
<accession>A0AAD9UUQ5</accession>
<dbReference type="PANTHER" id="PTHR33096:SF1">
    <property type="entry name" value="CXC1-LIKE CYSTEINE CLUSTER ASSOCIATED WITH KDZ TRANSPOSASES DOMAIN-CONTAINING PROTEIN"/>
    <property type="match status" value="1"/>
</dbReference>
<gene>
    <name evidence="1" type="ORF">P5673_029040</name>
</gene>
<dbReference type="EMBL" id="JARQWQ010000112">
    <property type="protein sequence ID" value="KAK2550340.1"/>
    <property type="molecule type" value="Genomic_DNA"/>
</dbReference>
<reference evidence="1" key="2">
    <citation type="journal article" date="2023" name="Science">
        <title>Genomic signatures of disease resistance in endangered staghorn corals.</title>
        <authorList>
            <person name="Vollmer S.V."/>
            <person name="Selwyn J.D."/>
            <person name="Despard B.A."/>
            <person name="Roesel C.L."/>
        </authorList>
    </citation>
    <scope>NUCLEOTIDE SEQUENCE</scope>
    <source>
        <strain evidence="1">K2</strain>
    </source>
</reference>
<evidence type="ECO:0000313" key="2">
    <source>
        <dbReference type="Proteomes" id="UP001249851"/>
    </source>
</evidence>
<evidence type="ECO:0000313" key="1">
    <source>
        <dbReference type="EMBL" id="KAK2550340.1"/>
    </source>
</evidence>
<reference evidence="1" key="1">
    <citation type="journal article" date="2023" name="G3 (Bethesda)">
        <title>Whole genome assembly and annotation of the endangered Caribbean coral Acropora cervicornis.</title>
        <authorList>
            <person name="Selwyn J.D."/>
            <person name="Vollmer S.V."/>
        </authorList>
    </citation>
    <scope>NUCLEOTIDE SEQUENCE</scope>
    <source>
        <strain evidence="1">K2</strain>
    </source>
</reference>
<dbReference type="PANTHER" id="PTHR33096">
    <property type="entry name" value="CXC2 DOMAIN-CONTAINING PROTEIN"/>
    <property type="match status" value="1"/>
</dbReference>
<name>A0AAD9UUQ5_ACRCE</name>
<dbReference type="Proteomes" id="UP001249851">
    <property type="component" value="Unassembled WGS sequence"/>
</dbReference>
<dbReference type="InterPro" id="IPR040521">
    <property type="entry name" value="KDZ"/>
</dbReference>
<sequence length="134" mass="14926">MFLSQNTHQEAILDKVALAIPAFHCYGHKVSCQVNYSGRRLQGFGMSDGEVMERLWSYLRPTGKITKEMTPAHRVDTLTDFLIHYARKSISALGNKVEVSTIEECSNKEKNAVTKTSCTGKLGMLYGDIVVQLA</sequence>
<keyword evidence="2" id="KW-1185">Reference proteome</keyword>
<organism evidence="1 2">
    <name type="scientific">Acropora cervicornis</name>
    <name type="common">Staghorn coral</name>
    <dbReference type="NCBI Taxonomy" id="6130"/>
    <lineage>
        <taxon>Eukaryota</taxon>
        <taxon>Metazoa</taxon>
        <taxon>Cnidaria</taxon>
        <taxon>Anthozoa</taxon>
        <taxon>Hexacorallia</taxon>
        <taxon>Scleractinia</taxon>
        <taxon>Astrocoeniina</taxon>
        <taxon>Acroporidae</taxon>
        <taxon>Acropora</taxon>
    </lineage>
</organism>
<protein>
    <submittedName>
        <fullName evidence="1">Uncharacterized protein</fullName>
    </submittedName>
</protein>
<comment type="caution">
    <text evidence="1">The sequence shown here is derived from an EMBL/GenBank/DDBJ whole genome shotgun (WGS) entry which is preliminary data.</text>
</comment>
<dbReference type="AlphaFoldDB" id="A0AAD9UUQ5"/>
<dbReference type="Pfam" id="PF18758">
    <property type="entry name" value="KDZ"/>
    <property type="match status" value="1"/>
</dbReference>